<sequence>MAYNNNNATVLLVGSTGFVGGRILNELIQAKHNNKIGKVIAGVNHATHLANVDQTIQLDYHDDENLNQQLKDVDVVISAISITPDSLTNVDKLLTAMAFNKVKLYIPSEYGVDYNKTQYKSHPVFVAKSRHIEKAKQFDFKTVSIYSGLIMEFTFGKLLDMKELEWKLVSSKQKVALTSLNDLSSVIAQLAATPLEDVNKLKSELRVFSDCRSIHKYARVFEDQIHQPIVLIDVNRAIYEKTFALLEKGEYTGDQFEAFKATVHLIASEGSVDFTADNDNDTETLNRIAATEAHFMASQKPRVSNLNTPPAVPSPEEGPPRKLTRRTGPSVTHSIAKDMQSVDNSDRSFGASAQAKSTPVQHIPPSSSPATTFARDNSAILAAELSRMRRQKDEEIEKRMQTSNQLKAQYEINYRAHGEIETDQEELKAQKEKLRAEVARLQALNADLNTKNETSNEKMEIDMMFQRHEAETSIRKQNRSTVSPQRRTSRASSIGFPGLQNSFARNTAGLSRGKTAMPAPPIASRKDEMDWQSETNERRAHSQPRPTTSKNDSSDWEKFTHLLFNHLCCYPSTRAYRQLTIQLILNADVESLELDKYNRASVELLETFGEEVVEGRTDAAFAKVVKNLNIFVEVFLNCGMLTHLAETLALLASLVYANEKILDSLLSPVHEVDGSSLVLSIMKIVKKHLKPKTQVNESEEMKGSQEILEEMIQDNLMDCVLNFVETVVMHSQDSQTGKLMPLLKDAAVIQIPLLSSQKPCWREYLAQLGDLDVDIYYEFLDFPNKLTSISEFDDFYTSLELLIQPSQDGFYDSQQIDPFSLFGLFVRQSLMLKNNLSFKGNLELFEAFLDYVNNKSPSIPKLSSNSNNNDDDHDEILQNKVKTFDNFLTSNNLGDIHKGNENLRKFFDYRSTNFNDVVGIGSHQHALLSLASFYYSNNLIEESSRLLNEAIIISRISKDLETLEKSIKLRRLLGNQKTCVDIYKSSTEDLTIMDELNDIKLSLNQGDKLSDLFIRSTRALIRLEENTVQDKVDASLQTWSTINAILWDMAGVKSIRDIYQDLSLKGETWHTSAQLTCRINIAHQYSQNGEYASALDCLFNQKLLSEINLSDYTIWANAIWSVLKQRSDRLDRQWTGPDVESSNDQEMVNKIESLIGNSVENDGNRDLALEQLLLSYKMAEDRQYLKLKLKAQLELAGFETRYNYGISKLKLELV</sequence>
<organism evidence="7 8">
    <name type="scientific">Wallemia mellicola</name>
    <dbReference type="NCBI Taxonomy" id="1708541"/>
    <lineage>
        <taxon>Eukaryota</taxon>
        <taxon>Fungi</taxon>
        <taxon>Dikarya</taxon>
        <taxon>Basidiomycota</taxon>
        <taxon>Wallemiomycotina</taxon>
        <taxon>Wallemiomycetes</taxon>
        <taxon>Wallemiales</taxon>
        <taxon>Wallemiaceae</taxon>
        <taxon>Wallemia</taxon>
    </lineage>
</organism>
<feature type="compositionally biased region" description="Polar residues" evidence="4">
    <location>
        <begin position="499"/>
        <end position="509"/>
    </location>
</feature>
<keyword evidence="3" id="KW-0175">Coiled coil</keyword>
<dbReference type="Pfam" id="PF05368">
    <property type="entry name" value="NmrA"/>
    <property type="match status" value="1"/>
</dbReference>
<dbReference type="EMBL" id="SPRH01000045">
    <property type="protein sequence ID" value="TIB97643.1"/>
    <property type="molecule type" value="Genomic_DNA"/>
</dbReference>
<reference evidence="7 8" key="1">
    <citation type="submission" date="2019-03" db="EMBL/GenBank/DDBJ databases">
        <title>Sequencing 25 genomes of Wallemia mellicola.</title>
        <authorList>
            <person name="Gostincar C."/>
        </authorList>
    </citation>
    <scope>NUCLEOTIDE SEQUENCE [LARGE SCALE GENOMIC DNA]</scope>
    <source>
        <strain evidence="7 8">EXF-1262</strain>
    </source>
</reference>
<dbReference type="PANTHER" id="PTHR47706:SF9">
    <property type="entry name" value="NMRA-LIKE DOMAIN-CONTAINING PROTEIN-RELATED"/>
    <property type="match status" value="1"/>
</dbReference>
<feature type="domain" description="NmrA-like" evidence="5">
    <location>
        <begin position="7"/>
        <end position="241"/>
    </location>
</feature>
<evidence type="ECO:0000256" key="3">
    <source>
        <dbReference type="SAM" id="Coils"/>
    </source>
</evidence>
<evidence type="ECO:0000313" key="8">
    <source>
        <dbReference type="Proteomes" id="UP000307169"/>
    </source>
</evidence>
<protein>
    <recommendedName>
        <fullName evidence="9">NAD(P)-binding protein</fullName>
    </recommendedName>
</protein>
<name>A0A4T0NKL0_9BASI</name>
<dbReference type="InterPro" id="IPR026000">
    <property type="entry name" value="Apc5_dom"/>
</dbReference>
<accession>A0A4T0NKL0</accession>
<feature type="coiled-coil region" evidence="3">
    <location>
        <begin position="385"/>
        <end position="458"/>
    </location>
</feature>
<dbReference type="InterPro" id="IPR008030">
    <property type="entry name" value="NmrA-like"/>
</dbReference>
<dbReference type="Pfam" id="PF12862">
    <property type="entry name" value="ANAPC5"/>
    <property type="match status" value="1"/>
</dbReference>
<evidence type="ECO:0008006" key="9">
    <source>
        <dbReference type="Google" id="ProtNLM"/>
    </source>
</evidence>
<feature type="domain" description="Anaphase-promoting complex subunit 5" evidence="6">
    <location>
        <begin position="886"/>
        <end position="967"/>
    </location>
</feature>
<evidence type="ECO:0000259" key="5">
    <source>
        <dbReference type="Pfam" id="PF05368"/>
    </source>
</evidence>
<dbReference type="InterPro" id="IPR036291">
    <property type="entry name" value="NAD(P)-bd_dom_sf"/>
</dbReference>
<feature type="compositionally biased region" description="Basic and acidic residues" evidence="4">
    <location>
        <begin position="524"/>
        <end position="540"/>
    </location>
</feature>
<feature type="compositionally biased region" description="Polar residues" evidence="4">
    <location>
        <begin position="354"/>
        <end position="371"/>
    </location>
</feature>
<feature type="compositionally biased region" description="Polar residues" evidence="4">
    <location>
        <begin position="479"/>
        <end position="492"/>
    </location>
</feature>
<evidence type="ECO:0000256" key="4">
    <source>
        <dbReference type="SAM" id="MobiDB-lite"/>
    </source>
</evidence>
<evidence type="ECO:0000256" key="1">
    <source>
        <dbReference type="ARBA" id="ARBA00022857"/>
    </source>
</evidence>
<dbReference type="SUPFAM" id="SSF51735">
    <property type="entry name" value="NAD(P)-binding Rossmann-fold domains"/>
    <property type="match status" value="1"/>
</dbReference>
<keyword evidence="2" id="KW-0560">Oxidoreductase</keyword>
<dbReference type="Proteomes" id="UP000307169">
    <property type="component" value="Unassembled WGS sequence"/>
</dbReference>
<dbReference type="GO" id="GO:0016491">
    <property type="term" value="F:oxidoreductase activity"/>
    <property type="evidence" value="ECO:0007669"/>
    <property type="project" value="UniProtKB-KW"/>
</dbReference>
<dbReference type="Gene3D" id="3.40.50.720">
    <property type="entry name" value="NAD(P)-binding Rossmann-like Domain"/>
    <property type="match status" value="1"/>
</dbReference>
<dbReference type="InterPro" id="IPR051609">
    <property type="entry name" value="NmrA/Isoflavone_reductase-like"/>
</dbReference>
<evidence type="ECO:0000256" key="2">
    <source>
        <dbReference type="ARBA" id="ARBA00023002"/>
    </source>
</evidence>
<evidence type="ECO:0000259" key="6">
    <source>
        <dbReference type="Pfam" id="PF12862"/>
    </source>
</evidence>
<evidence type="ECO:0000313" key="7">
    <source>
        <dbReference type="EMBL" id="TIB97643.1"/>
    </source>
</evidence>
<proteinExistence type="predicted"/>
<feature type="region of interest" description="Disordered" evidence="4">
    <location>
        <begin position="299"/>
        <end position="371"/>
    </location>
</feature>
<gene>
    <name evidence="7" type="ORF">E3Q17_03320</name>
</gene>
<dbReference type="PANTHER" id="PTHR47706">
    <property type="entry name" value="NMRA-LIKE FAMILY PROTEIN"/>
    <property type="match status" value="1"/>
</dbReference>
<dbReference type="AlphaFoldDB" id="A0A4T0NKL0"/>
<comment type="caution">
    <text evidence="7">The sequence shown here is derived from an EMBL/GenBank/DDBJ whole genome shotgun (WGS) entry which is preliminary data.</text>
</comment>
<keyword evidence="1" id="KW-0521">NADP</keyword>
<feature type="region of interest" description="Disordered" evidence="4">
    <location>
        <begin position="470"/>
        <end position="554"/>
    </location>
</feature>